<evidence type="ECO:0000256" key="3">
    <source>
        <dbReference type="ARBA" id="ARBA00022741"/>
    </source>
</evidence>
<dbReference type="Gene3D" id="3.40.50.300">
    <property type="entry name" value="P-loop containing nucleotide triphosphate hydrolases"/>
    <property type="match status" value="1"/>
</dbReference>
<keyword evidence="4" id="KW-0342">GTP-binding</keyword>
<dbReference type="InterPro" id="IPR005662">
    <property type="entry name" value="GTPase_Era-like"/>
</dbReference>
<dbReference type="SUPFAM" id="SSF54814">
    <property type="entry name" value="Prokaryotic type KH domain (KH-domain type II)"/>
    <property type="match status" value="1"/>
</dbReference>
<protein>
    <recommendedName>
        <fullName evidence="2">GTPase Era, mitochondrial</fullName>
    </recommendedName>
    <alternativeName>
        <fullName evidence="5">ERA-like protein 1</fullName>
    </alternativeName>
</protein>
<evidence type="ECO:0000256" key="5">
    <source>
        <dbReference type="ARBA" id="ARBA00030975"/>
    </source>
</evidence>
<dbReference type="GO" id="GO:0005525">
    <property type="term" value="F:GTP binding"/>
    <property type="evidence" value="ECO:0007669"/>
    <property type="project" value="UniProtKB-KW"/>
</dbReference>
<evidence type="ECO:0000256" key="4">
    <source>
        <dbReference type="ARBA" id="ARBA00023134"/>
    </source>
</evidence>
<gene>
    <name evidence="7" type="ORF">NEZAVI_LOCUS10512</name>
</gene>
<dbReference type="CDD" id="cd04163">
    <property type="entry name" value="Era"/>
    <property type="match status" value="1"/>
</dbReference>
<dbReference type="SUPFAM" id="SSF52540">
    <property type="entry name" value="P-loop containing nucleoside triphosphate hydrolases"/>
    <property type="match status" value="1"/>
</dbReference>
<accession>A0A9P0MT07</accession>
<evidence type="ECO:0000256" key="2">
    <source>
        <dbReference type="ARBA" id="ARBA00019149"/>
    </source>
</evidence>
<keyword evidence="3" id="KW-0547">Nucleotide-binding</keyword>
<dbReference type="GO" id="GO:0005759">
    <property type="term" value="C:mitochondrial matrix"/>
    <property type="evidence" value="ECO:0007669"/>
    <property type="project" value="TreeGrafter"/>
</dbReference>
<feature type="domain" description="G" evidence="6">
    <location>
        <begin position="39"/>
        <end position="161"/>
    </location>
</feature>
<organism evidence="7 8">
    <name type="scientific">Nezara viridula</name>
    <name type="common">Southern green stink bug</name>
    <name type="synonym">Cimex viridulus</name>
    <dbReference type="NCBI Taxonomy" id="85310"/>
    <lineage>
        <taxon>Eukaryota</taxon>
        <taxon>Metazoa</taxon>
        <taxon>Ecdysozoa</taxon>
        <taxon>Arthropoda</taxon>
        <taxon>Hexapoda</taxon>
        <taxon>Insecta</taxon>
        <taxon>Pterygota</taxon>
        <taxon>Neoptera</taxon>
        <taxon>Paraneoptera</taxon>
        <taxon>Hemiptera</taxon>
        <taxon>Heteroptera</taxon>
        <taxon>Panheteroptera</taxon>
        <taxon>Pentatomomorpha</taxon>
        <taxon>Pentatomoidea</taxon>
        <taxon>Pentatomidae</taxon>
        <taxon>Pentatominae</taxon>
        <taxon>Nezara</taxon>
    </lineage>
</organism>
<evidence type="ECO:0000313" key="8">
    <source>
        <dbReference type="Proteomes" id="UP001152798"/>
    </source>
</evidence>
<dbReference type="FunFam" id="3.40.50.300:FF:002220">
    <property type="entry name" value="GTPase Era, mitochondrial"/>
    <property type="match status" value="1"/>
</dbReference>
<dbReference type="InterPro" id="IPR006073">
    <property type="entry name" value="GTP-bd"/>
</dbReference>
<evidence type="ECO:0000313" key="7">
    <source>
        <dbReference type="EMBL" id="CAH1401502.1"/>
    </source>
</evidence>
<dbReference type="Gene3D" id="3.30.300.20">
    <property type="match status" value="1"/>
</dbReference>
<evidence type="ECO:0000256" key="1">
    <source>
        <dbReference type="ARBA" id="ARBA00007921"/>
    </source>
</evidence>
<dbReference type="PRINTS" id="PR00326">
    <property type="entry name" value="GTP1OBG"/>
</dbReference>
<dbReference type="Proteomes" id="UP001152798">
    <property type="component" value="Chromosome 5"/>
</dbReference>
<dbReference type="InterPro" id="IPR015946">
    <property type="entry name" value="KH_dom-like_a/b"/>
</dbReference>
<dbReference type="GO" id="GO:0019843">
    <property type="term" value="F:rRNA binding"/>
    <property type="evidence" value="ECO:0007669"/>
    <property type="project" value="TreeGrafter"/>
</dbReference>
<comment type="similarity">
    <text evidence="1">Belongs to the TRAFAC class TrmE-Era-EngA-EngB-Septin-like GTPase superfamily. Era GTPase family.</text>
</comment>
<dbReference type="InterPro" id="IPR005225">
    <property type="entry name" value="Small_GTP-bd"/>
</dbReference>
<dbReference type="OrthoDB" id="8954335at2759"/>
<dbReference type="PANTHER" id="PTHR42698:SF1">
    <property type="entry name" value="GTPASE ERA, MITOCHONDRIAL"/>
    <property type="match status" value="1"/>
</dbReference>
<keyword evidence="8" id="KW-1185">Reference proteome</keyword>
<dbReference type="NCBIfam" id="TIGR00231">
    <property type="entry name" value="small_GTP"/>
    <property type="match status" value="1"/>
</dbReference>
<evidence type="ECO:0000259" key="6">
    <source>
        <dbReference type="Pfam" id="PF01926"/>
    </source>
</evidence>
<dbReference type="GO" id="GO:0043024">
    <property type="term" value="F:ribosomal small subunit binding"/>
    <property type="evidence" value="ECO:0007669"/>
    <property type="project" value="TreeGrafter"/>
</dbReference>
<dbReference type="InterPro" id="IPR030388">
    <property type="entry name" value="G_ERA_dom"/>
</dbReference>
<dbReference type="Pfam" id="PF01926">
    <property type="entry name" value="MMR_HSR1"/>
    <property type="match status" value="1"/>
</dbReference>
<dbReference type="GO" id="GO:0000028">
    <property type="term" value="P:ribosomal small subunit assembly"/>
    <property type="evidence" value="ECO:0007669"/>
    <property type="project" value="TreeGrafter"/>
</dbReference>
<sequence length="360" mass="40666">MWGLSKTLERFIYVSPINRKHLSDVYIRNCSSESTNILKVAIIGAPNAGKSTIINQFVKRRVFAISKKVHTTKVCARAILNHGNKQIIFLDTPGLVSLNESERYKLGKSFISGGEDAILEADIIGVIHDVSNSGSRSSLDPKVLRLLNIYQDKESLLVLNKIDTLKSKNQLLELSKKLTGEKMRSNVSEDTPKKSLSELELQQIIKTKRHWENFSEIFMVSALLGKGMHDFKNYLLKKTYPGKWIFPPDIYTDQNPVKIIEEAVHSKLLEHLPEEIPYNVNVELEYLDMDKEELISAVVLVQCNNSRLVGLIKGIKGGRIRIIADEAEQAIADAFLTDVHLKLVITEKKSLKVEKDYING</sequence>
<proteinExistence type="inferred from homology"/>
<dbReference type="InterPro" id="IPR027417">
    <property type="entry name" value="P-loop_NTPase"/>
</dbReference>
<dbReference type="EMBL" id="OV725081">
    <property type="protein sequence ID" value="CAH1401502.1"/>
    <property type="molecule type" value="Genomic_DNA"/>
</dbReference>
<dbReference type="InterPro" id="IPR009019">
    <property type="entry name" value="KH_sf_prok-type"/>
</dbReference>
<dbReference type="AlphaFoldDB" id="A0A9P0MT07"/>
<reference evidence="7" key="1">
    <citation type="submission" date="2022-01" db="EMBL/GenBank/DDBJ databases">
        <authorList>
            <person name="King R."/>
        </authorList>
    </citation>
    <scope>NUCLEOTIDE SEQUENCE</scope>
</reference>
<dbReference type="PANTHER" id="PTHR42698">
    <property type="entry name" value="GTPASE ERA"/>
    <property type="match status" value="1"/>
</dbReference>
<name>A0A9P0MT07_NEZVI</name>